<sequence length="282" mass="32529">MRKIKSYTGDTFNFHKKVLNAKKKGKTKTIVSDIEEIIKNQFESYDTCFKEDTLQNLEAAPVTDEQKEALLEMYSFQMKPFQELLADLTTDEHNRVSKLCPNCTINNVQSLDHCIPKTEFPEFSDNPKNLMQCCMTCNGKKSKIWRTETDRIFLNLFIDEVPNHQYLFVRGELIEGAPVFSFRLEQPTEIDDLFYAKIVSHYTGLDLLNRFAENSPDVIDELIFIIKSSIENSIPTDKIKKSILSAASKLQEKFGTNYWKALLYIECVSNKDIFDSIISNAV</sequence>
<organism evidence="1 2">
    <name type="scientific">Bacteroides uniformis</name>
    <dbReference type="NCBI Taxonomy" id="820"/>
    <lineage>
        <taxon>Bacteria</taxon>
        <taxon>Pseudomonadati</taxon>
        <taxon>Bacteroidota</taxon>
        <taxon>Bacteroidia</taxon>
        <taxon>Bacteroidales</taxon>
        <taxon>Bacteroidaceae</taxon>
        <taxon>Bacteroides</taxon>
    </lineage>
</organism>
<reference evidence="1 2" key="1">
    <citation type="journal article" date="2019" name="Nat. Med.">
        <title>A library of human gut bacterial isolates paired with longitudinal multiomics data enables mechanistic microbiome research.</title>
        <authorList>
            <person name="Poyet M."/>
            <person name="Groussin M."/>
            <person name="Gibbons S.M."/>
            <person name="Avila-Pacheco J."/>
            <person name="Jiang X."/>
            <person name="Kearney S.M."/>
            <person name="Perrotta A.R."/>
            <person name="Berdy B."/>
            <person name="Zhao S."/>
            <person name="Lieberman T.D."/>
            <person name="Swanson P.K."/>
            <person name="Smith M."/>
            <person name="Roesemann S."/>
            <person name="Alexander J.E."/>
            <person name="Rich S.A."/>
            <person name="Livny J."/>
            <person name="Vlamakis H."/>
            <person name="Clish C."/>
            <person name="Bullock K."/>
            <person name="Deik A."/>
            <person name="Scott J."/>
            <person name="Pierce K.A."/>
            <person name="Xavier R.J."/>
            <person name="Alm E.J."/>
        </authorList>
    </citation>
    <scope>NUCLEOTIDE SEQUENCE [LARGE SCALE GENOMIC DNA]</scope>
    <source>
        <strain evidence="1 2">BIOML-A6</strain>
    </source>
</reference>
<evidence type="ECO:0008006" key="3">
    <source>
        <dbReference type="Google" id="ProtNLM"/>
    </source>
</evidence>
<protein>
    <recommendedName>
        <fullName evidence="3">HNH endonuclease</fullName>
    </recommendedName>
</protein>
<evidence type="ECO:0000313" key="2">
    <source>
        <dbReference type="Proteomes" id="UP000431575"/>
    </source>
</evidence>
<proteinExistence type="predicted"/>
<accession>A0A4Q5E834</accession>
<dbReference type="Gene3D" id="1.10.30.50">
    <property type="match status" value="1"/>
</dbReference>
<evidence type="ECO:0000313" key="1">
    <source>
        <dbReference type="EMBL" id="KAB4242262.1"/>
    </source>
</evidence>
<dbReference type="RefSeq" id="WP_130080766.1">
    <property type="nucleotide sequence ID" value="NZ_JAQNRB010000030.1"/>
</dbReference>
<gene>
    <name evidence="1" type="ORF">GAP41_11535</name>
</gene>
<comment type="caution">
    <text evidence="1">The sequence shown here is derived from an EMBL/GenBank/DDBJ whole genome shotgun (WGS) entry which is preliminary data.</text>
</comment>
<dbReference type="Proteomes" id="UP000431575">
    <property type="component" value="Unassembled WGS sequence"/>
</dbReference>
<dbReference type="EMBL" id="WCTM01000006">
    <property type="protein sequence ID" value="KAB4242262.1"/>
    <property type="molecule type" value="Genomic_DNA"/>
</dbReference>
<name>A0A4Q5E834_BACUN</name>
<dbReference type="AlphaFoldDB" id="A0A4Q5E834"/>